<feature type="non-terminal residue" evidence="1">
    <location>
        <position position="66"/>
    </location>
</feature>
<dbReference type="EMBL" id="JBJGBS010000272">
    <property type="protein sequence ID" value="MFO3707570.1"/>
    <property type="molecule type" value="Genomic_DNA"/>
</dbReference>
<comment type="caution">
    <text evidence="1">The sequence shown here is derived from an EMBL/GenBank/DDBJ whole genome shotgun (WGS) entry which is preliminary data.</text>
</comment>
<keyword evidence="2" id="KW-1185">Reference proteome</keyword>
<dbReference type="Proteomes" id="UP001637990">
    <property type="component" value="Unassembled WGS sequence"/>
</dbReference>
<evidence type="ECO:0000313" key="2">
    <source>
        <dbReference type="Proteomes" id="UP001637990"/>
    </source>
</evidence>
<evidence type="ECO:0000313" key="1">
    <source>
        <dbReference type="EMBL" id="MFO3707570.1"/>
    </source>
</evidence>
<protein>
    <recommendedName>
        <fullName evidence="3">NAD-dependent DNA ligase adenylation domain-containing protein</fullName>
    </recommendedName>
</protein>
<name>A0ABW9MTH2_9XANT</name>
<proteinExistence type="predicted"/>
<reference evidence="1 2" key="1">
    <citation type="submission" date="2024-11" db="EMBL/GenBank/DDBJ databases">
        <title>Genome sequencing of Xanthomonas codiaei.</title>
        <authorList>
            <person name="Studholme D.J."/>
        </authorList>
    </citation>
    <scope>NUCLEOTIDE SEQUENCE [LARGE SCALE GENOMIC DNA]</scope>
    <source>
        <strain evidence="1 2">NCPPB 4350</strain>
    </source>
</reference>
<accession>A0ABW9MTH2</accession>
<dbReference type="SUPFAM" id="SSF56091">
    <property type="entry name" value="DNA ligase/mRNA capping enzyme, catalytic domain"/>
    <property type="match status" value="1"/>
</dbReference>
<dbReference type="Gene3D" id="1.10.287.610">
    <property type="entry name" value="Helix hairpin bin"/>
    <property type="match status" value="1"/>
</dbReference>
<organism evidence="1 2">
    <name type="scientific">Xanthomonas codiaei</name>
    <dbReference type="NCBI Taxonomy" id="56463"/>
    <lineage>
        <taxon>Bacteria</taxon>
        <taxon>Pseudomonadati</taxon>
        <taxon>Pseudomonadota</taxon>
        <taxon>Gammaproteobacteria</taxon>
        <taxon>Lysobacterales</taxon>
        <taxon>Lysobacteraceae</taxon>
        <taxon>Xanthomonas</taxon>
    </lineage>
</organism>
<sequence length="66" mass="7608">MTVSPDPAQRIEALRRRIEDANYRYHVLDEPQMADVDYDRLMRELEALEAEHPALASVDSPTQRVG</sequence>
<dbReference type="RefSeq" id="WP_410049939.1">
    <property type="nucleotide sequence ID" value="NZ_JBJGBS010000272.1"/>
</dbReference>
<evidence type="ECO:0008006" key="3">
    <source>
        <dbReference type="Google" id="ProtNLM"/>
    </source>
</evidence>
<gene>
    <name evidence="1" type="ORF">ACI6Q5_21980</name>
</gene>